<evidence type="ECO:0000313" key="2">
    <source>
        <dbReference type="EMBL" id="RFM23372.1"/>
    </source>
</evidence>
<organism evidence="2 3">
    <name type="scientific">Candidatus Thermochlorobacter aerophilus</name>
    <dbReference type="NCBI Taxonomy" id="1868324"/>
    <lineage>
        <taxon>Bacteria</taxon>
        <taxon>Pseudomonadati</taxon>
        <taxon>Chlorobiota</taxon>
        <taxon>Chlorobiia</taxon>
        <taxon>Chlorobiales</taxon>
        <taxon>Candidatus Thermochlorobacteriaceae</taxon>
        <taxon>Candidatus Thermochlorobacter</taxon>
    </lineage>
</organism>
<dbReference type="SUPFAM" id="SSF53448">
    <property type="entry name" value="Nucleotide-diphospho-sugar transferases"/>
    <property type="match status" value="1"/>
</dbReference>
<dbReference type="PANTHER" id="PTHR22916:SF3">
    <property type="entry name" value="UDP-GLCNAC:BETAGAL BETA-1,3-N-ACETYLGLUCOSAMINYLTRANSFERASE-LIKE PROTEIN 1"/>
    <property type="match status" value="1"/>
</dbReference>
<dbReference type="InterPro" id="IPR001173">
    <property type="entry name" value="Glyco_trans_2-like"/>
</dbReference>
<dbReference type="Gene3D" id="3.90.550.10">
    <property type="entry name" value="Spore Coat Polysaccharide Biosynthesis Protein SpsA, Chain A"/>
    <property type="match status" value="1"/>
</dbReference>
<dbReference type="Pfam" id="PF00535">
    <property type="entry name" value="Glycos_transf_2"/>
    <property type="match status" value="1"/>
</dbReference>
<sequence>MLKASAIIAVHNGQAFIADAVRSVFAQTCKDLELIVVDDASTDCTPDIVQTLMQAAPIPMQYLRNEQNLERCFSRNRGAAQAVGKYLFFLDYDDMWQPDYIETILHTFSTTNADMVCSILRTKINEQGQIIYSSRKVLPNDVGILSAAALIGGTPGVAVQKASFVQYDDAFRFREDWELVLRTFLSGLKIAIDDSNKVLVREHGKRTSRANPKYYHASLRIYETYRKKIPLQYQPFFDFEIGSVALRYGDMWRGWKLVASALPRHATIWQNPRNWLMLFKRGFRIDRWLSPSLRSQENM</sequence>
<accession>A0A395LXU7</accession>
<dbReference type="Proteomes" id="UP000266389">
    <property type="component" value="Unassembled WGS sequence"/>
</dbReference>
<protein>
    <submittedName>
        <fullName evidence="2">Glycosyltransferase</fullName>
    </submittedName>
</protein>
<gene>
    <name evidence="2" type="ORF">D0433_11260</name>
</gene>
<feature type="domain" description="Glycosyltransferase 2-like" evidence="1">
    <location>
        <begin position="5"/>
        <end position="135"/>
    </location>
</feature>
<dbReference type="GO" id="GO:0016758">
    <property type="term" value="F:hexosyltransferase activity"/>
    <property type="evidence" value="ECO:0007669"/>
    <property type="project" value="UniProtKB-ARBA"/>
</dbReference>
<proteinExistence type="predicted"/>
<comment type="caution">
    <text evidence="2">The sequence shown here is derived from an EMBL/GenBank/DDBJ whole genome shotgun (WGS) entry which is preliminary data.</text>
</comment>
<dbReference type="EMBL" id="PHFL01000066">
    <property type="protein sequence ID" value="RFM23372.1"/>
    <property type="molecule type" value="Genomic_DNA"/>
</dbReference>
<dbReference type="AlphaFoldDB" id="A0A395LXU7"/>
<keyword evidence="2" id="KW-0808">Transferase</keyword>
<dbReference type="PANTHER" id="PTHR22916">
    <property type="entry name" value="GLYCOSYLTRANSFERASE"/>
    <property type="match status" value="1"/>
</dbReference>
<dbReference type="InterPro" id="IPR029044">
    <property type="entry name" value="Nucleotide-diphossugar_trans"/>
</dbReference>
<reference evidence="2 3" key="1">
    <citation type="journal article" date="2011" name="ISME J.">
        <title>Community ecology of hot spring cyanobacterial mats: predominant populations and their functional potential.</title>
        <authorList>
            <person name="Klatt C.G."/>
            <person name="Wood J.M."/>
            <person name="Rusch D.B."/>
            <person name="Bateson M.M."/>
            <person name="Hamamura N."/>
            <person name="Heidelberg J.F."/>
            <person name="Grossman A.R."/>
            <person name="Bhaya D."/>
            <person name="Cohan F.M."/>
            <person name="Kuhl M."/>
            <person name="Bryant D.A."/>
            <person name="Ward D.M."/>
        </authorList>
    </citation>
    <scope>NUCLEOTIDE SEQUENCE [LARGE SCALE GENOMIC DNA]</scope>
    <source>
        <strain evidence="2">OS</strain>
    </source>
</reference>
<name>A0A395LXU7_9BACT</name>
<evidence type="ECO:0000259" key="1">
    <source>
        <dbReference type="Pfam" id="PF00535"/>
    </source>
</evidence>
<evidence type="ECO:0000313" key="3">
    <source>
        <dbReference type="Proteomes" id="UP000266389"/>
    </source>
</evidence>